<feature type="chain" id="PRO_5032992669" evidence="2">
    <location>
        <begin position="30"/>
        <end position="702"/>
    </location>
</feature>
<dbReference type="InterPro" id="IPR037054">
    <property type="entry name" value="A-glucoronidase_C_sf"/>
</dbReference>
<evidence type="ECO:0000313" key="6">
    <source>
        <dbReference type="Proteomes" id="UP000431922"/>
    </source>
</evidence>
<evidence type="ECO:0000259" key="4">
    <source>
        <dbReference type="Pfam" id="PF07488"/>
    </source>
</evidence>
<name>A0A845B389_9SPHN</name>
<feature type="signal peptide" evidence="2">
    <location>
        <begin position="1"/>
        <end position="29"/>
    </location>
</feature>
<dbReference type="Pfam" id="PF07488">
    <property type="entry name" value="Glyco_hydro_67M"/>
    <property type="match status" value="1"/>
</dbReference>
<accession>A0A845B389</accession>
<dbReference type="SUPFAM" id="SSF55545">
    <property type="entry name" value="beta-N-acetylhexosaminidase-like domain"/>
    <property type="match status" value="1"/>
</dbReference>
<organism evidence="5 6">
    <name type="scientific">Allopontixanthobacter sediminis</name>
    <dbReference type="NCBI Taxonomy" id="1689985"/>
    <lineage>
        <taxon>Bacteria</taxon>
        <taxon>Pseudomonadati</taxon>
        <taxon>Pseudomonadota</taxon>
        <taxon>Alphaproteobacteria</taxon>
        <taxon>Sphingomonadales</taxon>
        <taxon>Erythrobacteraceae</taxon>
        <taxon>Allopontixanthobacter</taxon>
    </lineage>
</organism>
<proteinExistence type="predicted"/>
<dbReference type="InterPro" id="IPR011099">
    <property type="entry name" value="Glyco_hydro_67_C"/>
</dbReference>
<dbReference type="OrthoDB" id="339499at2"/>
<sequence>MRGTKLVNRLAARFTVLVVIALSATPSYAEDGYDLWLRFAPLDGVAAAKLKSQTPVVAPISEGDRSSTLDVAVEELERGLTSLRGEGDPPPAQNPVQIILDCGTEPGTGQSGFSLTPQLEAERPTFRIAAQDHIGCLYGSYALLRELAAGRGLGEISLIDAPAMPLRLLNHWDNPDGHVERGYAGRSIFDWWNLPGRLDQRMIDYARANASIGINGAVVNNVNARAFMLEPRYIAKLKRLADAWRPYGIRIYVSARFSAPRDIGGLDTADPLDPAVRQWWQAKTDEIYASIPDFGGFLVKANSEGQPGPQDYGRSHADGANMMAEAVGDRGTVIWRAFVYSAEDDTDRAKQAYDEFKPLDGQFADNVIVQVKNGPIDFQPREPFHPMFGAMPKTRLMLELQITKEYLGFASHLAFLGPMWEEVLTADTGGEKSVADVIVPVGMAGVANTGSDRNWSGSVFDQANWYAFGRLAWNPSMSSDAIAREWTAQTFTRKPAALEPIVRMMLESREAVVQYMTPLGLAHLMGTGHHYGPAPWVCDLARPEWNPCYYHRADRDGIGFDRTPSGSNAISQYDPAIAAQWSDPAAIDPKLLLWFHRVDWDHRMASGRTLWHELVAEYDRGVAKVDGFAATWSALESEIDPERFRAISERLAIQQTEARWWRDASIAYWQSVNGLPLPEGTAKPPFSVEYYRKLEFPEAPGQ</sequence>
<evidence type="ECO:0000313" key="5">
    <source>
        <dbReference type="EMBL" id="MXP43897.1"/>
    </source>
</evidence>
<dbReference type="RefSeq" id="WP_160755452.1">
    <property type="nucleotide sequence ID" value="NZ_WTYL01000001.1"/>
</dbReference>
<dbReference type="Gene3D" id="3.30.379.10">
    <property type="entry name" value="Chitobiase/beta-hexosaminidase domain 2-like"/>
    <property type="match status" value="1"/>
</dbReference>
<evidence type="ECO:0000259" key="3">
    <source>
        <dbReference type="Pfam" id="PF07477"/>
    </source>
</evidence>
<protein>
    <submittedName>
        <fullName evidence="5">Alpha-glucuronidase</fullName>
    </submittedName>
</protein>
<feature type="domain" description="Glycosyl hydrolase family 67 C-terminal" evidence="3">
    <location>
        <begin position="457"/>
        <end position="680"/>
    </location>
</feature>
<dbReference type="GO" id="GO:0045493">
    <property type="term" value="P:xylan catabolic process"/>
    <property type="evidence" value="ECO:0007669"/>
    <property type="project" value="InterPro"/>
</dbReference>
<dbReference type="AlphaFoldDB" id="A0A845B389"/>
<dbReference type="Pfam" id="PF07477">
    <property type="entry name" value="Glyco_hydro_67C"/>
    <property type="match status" value="1"/>
</dbReference>
<comment type="caution">
    <text evidence="5">The sequence shown here is derived from an EMBL/GenBank/DDBJ whole genome shotgun (WGS) entry which is preliminary data.</text>
</comment>
<dbReference type="Gene3D" id="3.20.20.80">
    <property type="entry name" value="Glycosidases"/>
    <property type="match status" value="1"/>
</dbReference>
<dbReference type="InterPro" id="IPR017853">
    <property type="entry name" value="GH"/>
</dbReference>
<keyword evidence="1" id="KW-0378">Hydrolase</keyword>
<evidence type="ECO:0000256" key="2">
    <source>
        <dbReference type="SAM" id="SignalP"/>
    </source>
</evidence>
<dbReference type="PANTHER" id="PTHR39207">
    <property type="entry name" value="ALPHA-GLUCURONIDASE A"/>
    <property type="match status" value="1"/>
</dbReference>
<feature type="domain" description="Glycosyl hydrolase family 67 catalytic" evidence="4">
    <location>
        <begin position="151"/>
        <end position="455"/>
    </location>
</feature>
<dbReference type="Gene3D" id="3.90.1330.10">
    <property type="entry name" value="Alpha-glucuronidase, C-terminal domain"/>
    <property type="match status" value="1"/>
</dbReference>
<dbReference type="GO" id="GO:0033939">
    <property type="term" value="F:xylan alpha-1,2-glucuronosidase activity"/>
    <property type="evidence" value="ECO:0007669"/>
    <property type="project" value="TreeGrafter"/>
</dbReference>
<evidence type="ECO:0000256" key="1">
    <source>
        <dbReference type="ARBA" id="ARBA00022801"/>
    </source>
</evidence>
<dbReference type="InterPro" id="IPR011100">
    <property type="entry name" value="Glyco_hydro_67_cat"/>
</dbReference>
<dbReference type="GO" id="GO:0005576">
    <property type="term" value="C:extracellular region"/>
    <property type="evidence" value="ECO:0007669"/>
    <property type="project" value="InterPro"/>
</dbReference>
<gene>
    <name evidence="5" type="ORF">GRI65_05430</name>
</gene>
<dbReference type="EMBL" id="WTYL01000001">
    <property type="protein sequence ID" value="MXP43897.1"/>
    <property type="molecule type" value="Genomic_DNA"/>
</dbReference>
<dbReference type="GO" id="GO:0046559">
    <property type="term" value="F:alpha-glucuronidase activity"/>
    <property type="evidence" value="ECO:0007669"/>
    <property type="project" value="InterPro"/>
</dbReference>
<keyword evidence="6" id="KW-1185">Reference proteome</keyword>
<dbReference type="PANTHER" id="PTHR39207:SF1">
    <property type="entry name" value="ALPHA-GLUCURONIDASE A"/>
    <property type="match status" value="1"/>
</dbReference>
<dbReference type="Proteomes" id="UP000431922">
    <property type="component" value="Unassembled WGS sequence"/>
</dbReference>
<dbReference type="SUPFAM" id="SSF51445">
    <property type="entry name" value="(Trans)glycosidases"/>
    <property type="match status" value="1"/>
</dbReference>
<reference evidence="5 6" key="1">
    <citation type="submission" date="2019-12" db="EMBL/GenBank/DDBJ databases">
        <title>Genomic-based taxomic classification of the family Erythrobacteraceae.</title>
        <authorList>
            <person name="Xu L."/>
        </authorList>
    </citation>
    <scope>NUCLEOTIDE SEQUENCE [LARGE SCALE GENOMIC DNA]</scope>
    <source>
        <strain evidence="5 6">KCTC 42453</strain>
    </source>
</reference>
<dbReference type="InterPro" id="IPR029018">
    <property type="entry name" value="Hex-like_dom2"/>
</dbReference>
<keyword evidence="2" id="KW-0732">Signal</keyword>